<evidence type="ECO:0000313" key="3">
    <source>
        <dbReference type="Proteomes" id="UP001610563"/>
    </source>
</evidence>
<evidence type="ECO:0000313" key="2">
    <source>
        <dbReference type="EMBL" id="KAL2797632.1"/>
    </source>
</evidence>
<sequence>MTRWHDIANRLSQPPTPTHPSISPASDTGLEITSPASASWRQTRPWSLGFWGLMTKFTSIMQQHTPHEGFSPGPRMDPLAPAVVDKSGLELDTDQIRGARALKWDLEAIEPLHPALRVCAAMLYVEIGNGTDVVATSLFSMIPVLPALPRKY</sequence>
<comment type="caution">
    <text evidence="2">The sequence shown here is derived from an EMBL/GenBank/DDBJ whole genome shotgun (WGS) entry which is preliminary data.</text>
</comment>
<dbReference type="EMBL" id="JBFTWV010000018">
    <property type="protein sequence ID" value="KAL2797632.1"/>
    <property type="molecule type" value="Genomic_DNA"/>
</dbReference>
<feature type="region of interest" description="Disordered" evidence="1">
    <location>
        <begin position="1"/>
        <end position="38"/>
    </location>
</feature>
<reference evidence="2 3" key="1">
    <citation type="submission" date="2024-07" db="EMBL/GenBank/DDBJ databases">
        <title>Section-level genome sequencing and comparative genomics of Aspergillus sections Usti and Cavernicolus.</title>
        <authorList>
            <consortium name="Lawrence Berkeley National Laboratory"/>
            <person name="Nybo J.L."/>
            <person name="Vesth T.C."/>
            <person name="Theobald S."/>
            <person name="Frisvad J.C."/>
            <person name="Larsen T.O."/>
            <person name="Kjaerboelling I."/>
            <person name="Rothschild-Mancinelli K."/>
            <person name="Lyhne E.K."/>
            <person name="Kogle M.E."/>
            <person name="Barry K."/>
            <person name="Clum A."/>
            <person name="Na H."/>
            <person name="Ledsgaard L."/>
            <person name="Lin J."/>
            <person name="Lipzen A."/>
            <person name="Kuo A."/>
            <person name="Riley R."/>
            <person name="Mondo S."/>
            <person name="Labutti K."/>
            <person name="Haridas S."/>
            <person name="Pangalinan J."/>
            <person name="Salamov A.A."/>
            <person name="Simmons B.A."/>
            <person name="Magnuson J.K."/>
            <person name="Chen J."/>
            <person name="Drula E."/>
            <person name="Henrissat B."/>
            <person name="Wiebenga A."/>
            <person name="Lubbers R.J."/>
            <person name="Gomes A.C."/>
            <person name="Makela M.R."/>
            <person name="Stajich J."/>
            <person name="Grigoriev I.V."/>
            <person name="Mortensen U.H."/>
            <person name="De Vries R.P."/>
            <person name="Baker S.E."/>
            <person name="Andersen M.R."/>
        </authorList>
    </citation>
    <scope>NUCLEOTIDE SEQUENCE [LARGE SCALE GENOMIC DNA]</scope>
    <source>
        <strain evidence="2 3">CBS 209.92</strain>
    </source>
</reference>
<name>A0ABR4GF37_9EURO</name>
<keyword evidence="3" id="KW-1185">Reference proteome</keyword>
<organism evidence="2 3">
    <name type="scientific">Aspergillus keveii</name>
    <dbReference type="NCBI Taxonomy" id="714993"/>
    <lineage>
        <taxon>Eukaryota</taxon>
        <taxon>Fungi</taxon>
        <taxon>Dikarya</taxon>
        <taxon>Ascomycota</taxon>
        <taxon>Pezizomycotina</taxon>
        <taxon>Eurotiomycetes</taxon>
        <taxon>Eurotiomycetidae</taxon>
        <taxon>Eurotiales</taxon>
        <taxon>Aspergillaceae</taxon>
        <taxon>Aspergillus</taxon>
        <taxon>Aspergillus subgen. Nidulantes</taxon>
    </lineage>
</organism>
<evidence type="ECO:0000256" key="1">
    <source>
        <dbReference type="SAM" id="MobiDB-lite"/>
    </source>
</evidence>
<gene>
    <name evidence="2" type="ORF">BJX66DRAFT_87981</name>
</gene>
<dbReference type="Proteomes" id="UP001610563">
    <property type="component" value="Unassembled WGS sequence"/>
</dbReference>
<accession>A0ABR4GF37</accession>
<proteinExistence type="predicted"/>
<protein>
    <submittedName>
        <fullName evidence="2">Uncharacterized protein</fullName>
    </submittedName>
</protein>